<accession>A0AAE8MSK1</accession>
<dbReference type="EMBL" id="ONZQ02000002">
    <property type="protein sequence ID" value="SPN98820.1"/>
    <property type="molecule type" value="Genomic_DNA"/>
</dbReference>
<dbReference type="AlphaFoldDB" id="A0AAE8MSK1"/>
<feature type="compositionally biased region" description="Basic and acidic residues" evidence="2">
    <location>
        <begin position="469"/>
        <end position="478"/>
    </location>
</feature>
<keyword evidence="4" id="KW-1185">Reference proteome</keyword>
<comment type="caution">
    <text evidence="3">The sequence shown here is derived from an EMBL/GenBank/DDBJ whole genome shotgun (WGS) entry which is preliminary data.</text>
</comment>
<reference evidence="3" key="1">
    <citation type="submission" date="2018-03" db="EMBL/GenBank/DDBJ databases">
        <authorList>
            <person name="Guldener U."/>
        </authorList>
    </citation>
    <scope>NUCLEOTIDE SEQUENCE</scope>
</reference>
<evidence type="ECO:0000313" key="4">
    <source>
        <dbReference type="Proteomes" id="UP001187682"/>
    </source>
</evidence>
<keyword evidence="1" id="KW-0175">Coiled coil</keyword>
<feature type="region of interest" description="Disordered" evidence="2">
    <location>
        <begin position="1"/>
        <end position="39"/>
    </location>
</feature>
<protein>
    <submittedName>
        <fullName evidence="3">Uncharacterized protein</fullName>
    </submittedName>
</protein>
<organism evidence="3 4">
    <name type="scientific">Cephalotrichum gorgonifer</name>
    <dbReference type="NCBI Taxonomy" id="2041049"/>
    <lineage>
        <taxon>Eukaryota</taxon>
        <taxon>Fungi</taxon>
        <taxon>Dikarya</taxon>
        <taxon>Ascomycota</taxon>
        <taxon>Pezizomycotina</taxon>
        <taxon>Sordariomycetes</taxon>
        <taxon>Hypocreomycetidae</taxon>
        <taxon>Microascales</taxon>
        <taxon>Microascaceae</taxon>
        <taxon>Cephalotrichum</taxon>
    </lineage>
</organism>
<proteinExistence type="predicted"/>
<feature type="coiled-coil region" evidence="1">
    <location>
        <begin position="90"/>
        <end position="124"/>
    </location>
</feature>
<gene>
    <name evidence="3" type="ORF">DNG_01861</name>
</gene>
<evidence type="ECO:0000313" key="3">
    <source>
        <dbReference type="EMBL" id="SPN98820.1"/>
    </source>
</evidence>
<evidence type="ECO:0000256" key="1">
    <source>
        <dbReference type="SAM" id="Coils"/>
    </source>
</evidence>
<evidence type="ECO:0000256" key="2">
    <source>
        <dbReference type="SAM" id="MobiDB-lite"/>
    </source>
</evidence>
<sequence>MENYRQSYKGDDSSDDDDIVPAMFPPTYPALSRGGSRTRSRVKADAAQEITSTMVRLQDRNPQKEKVSGRIAGRDVEDMWSDLRAKREDIYSLRLEMTQQRESLRELRRRKDDADNKMLSMVRQVLPRLGDALRVSFAETEALRSEYATQENFYEAREVRLDELEVELVQSETQFFLGLSQRTGADTRRVFSAAKSDSGRAKVPLELMGISPDGPPEDIHPLYRQFQKAVGEFGLASESLHELLGARAEIDFKLTIDRHLEMERLDEEEREFLSEYEKEEKKRSTKLQKARGRVAYLRKACEDQGVMLRHLSFDMVYILRTHFPTEGDDGDDMGEDIVLGDNASPSTGLARPFLPRLMSQEAHLFGKFPVLPPEALEAAEGLPLDTPHRQMKVLRAQEEVELYHIFSSCPEHNVSAFVNRWLLHQLRISPHIGHLLYNLTMGEDDGMSNRELRQWQEYMLESWWGDDAPQAKEPEGSTRARHGGHNGSEEQEKNIASSAEDLAVEGHVDVKASFARFLGLGGYGQGVEIPVSSAVH</sequence>
<feature type="region of interest" description="Disordered" evidence="2">
    <location>
        <begin position="467"/>
        <end position="497"/>
    </location>
</feature>
<dbReference type="Proteomes" id="UP001187682">
    <property type="component" value="Unassembled WGS sequence"/>
</dbReference>
<name>A0AAE8MSK1_9PEZI</name>